<evidence type="ECO:0000313" key="3">
    <source>
        <dbReference type="Proteomes" id="UP001281656"/>
    </source>
</evidence>
<accession>A0ABU4JRS3</accession>
<dbReference type="Proteomes" id="UP001281656">
    <property type="component" value="Unassembled WGS sequence"/>
</dbReference>
<evidence type="ECO:0008006" key="4">
    <source>
        <dbReference type="Google" id="ProtNLM"/>
    </source>
</evidence>
<evidence type="ECO:0000313" key="2">
    <source>
        <dbReference type="EMBL" id="MDW8800648.1"/>
    </source>
</evidence>
<feature type="transmembrane region" description="Helical" evidence="1">
    <location>
        <begin position="17"/>
        <end position="35"/>
    </location>
</feature>
<comment type="caution">
    <text evidence="2">The sequence shown here is derived from an EMBL/GenBank/DDBJ whole genome shotgun (WGS) entry which is preliminary data.</text>
</comment>
<proteinExistence type="predicted"/>
<evidence type="ECO:0000256" key="1">
    <source>
        <dbReference type="SAM" id="Phobius"/>
    </source>
</evidence>
<reference evidence="2 3" key="1">
    <citation type="submission" date="2023-04" db="EMBL/GenBank/DDBJ databases">
        <title>Clostridium tannerae sp. nov., isolated from the fecal material of an alpaca.</title>
        <authorList>
            <person name="Miller S."/>
            <person name="Hendry M."/>
            <person name="King J."/>
            <person name="Sankaranarayanan K."/>
            <person name="Lawson P.A."/>
        </authorList>
    </citation>
    <scope>NUCLEOTIDE SEQUENCE [LARGE SCALE GENOMIC DNA]</scope>
    <source>
        <strain evidence="2 3">A1-XYC3</strain>
    </source>
</reference>
<name>A0ABU4JRS3_9CLOT</name>
<protein>
    <recommendedName>
        <fullName evidence="4">Transmembrane protein</fullName>
    </recommendedName>
</protein>
<keyword evidence="1" id="KW-0472">Membrane</keyword>
<keyword evidence="1" id="KW-1133">Transmembrane helix</keyword>
<dbReference type="RefSeq" id="WP_318797167.1">
    <property type="nucleotide sequence ID" value="NZ_JARUJP010000005.1"/>
</dbReference>
<sequence>MNIDKAIRKQKKSYKRFLLSMGFIFFVLPAALIFYKKIHIFYILYLMVLELLIILALFISINNEMLRFNYDGYRLKLILGLGKKRLNLTANNIVLVHVENIDVQENAEEDFRIILLSTSKFRSNRMIPVNLVFLRNHPYVAYCYNRIKTLHPNDQYYFTIIKKGGIKKYPLLDTIYKTCVYAYFTEDTIEKIKFYRENSEYYN</sequence>
<feature type="transmembrane region" description="Helical" evidence="1">
    <location>
        <begin position="41"/>
        <end position="61"/>
    </location>
</feature>
<keyword evidence="1" id="KW-0812">Transmembrane</keyword>
<organism evidence="2 3">
    <name type="scientific">Clostridium tanneri</name>
    <dbReference type="NCBI Taxonomy" id="3037988"/>
    <lineage>
        <taxon>Bacteria</taxon>
        <taxon>Bacillati</taxon>
        <taxon>Bacillota</taxon>
        <taxon>Clostridia</taxon>
        <taxon>Eubacteriales</taxon>
        <taxon>Clostridiaceae</taxon>
        <taxon>Clostridium</taxon>
    </lineage>
</organism>
<gene>
    <name evidence="2" type="ORF">P8V03_05695</name>
</gene>
<keyword evidence="3" id="KW-1185">Reference proteome</keyword>
<dbReference type="EMBL" id="JARUJP010000005">
    <property type="protein sequence ID" value="MDW8800648.1"/>
    <property type="molecule type" value="Genomic_DNA"/>
</dbReference>